<proteinExistence type="predicted"/>
<dbReference type="Proteomes" id="UP000722625">
    <property type="component" value="Unassembled WGS sequence"/>
</dbReference>
<dbReference type="RefSeq" id="WP_213305716.1">
    <property type="nucleotide sequence ID" value="NZ_JAGYVZ010000024.1"/>
</dbReference>
<dbReference type="InterPro" id="IPR011463">
    <property type="entry name" value="DUF1569"/>
</dbReference>
<protein>
    <submittedName>
        <fullName evidence="1">DUF1569 domain-containing protein</fullName>
    </submittedName>
</protein>
<dbReference type="Pfam" id="PF07606">
    <property type="entry name" value="DUF1569"/>
    <property type="match status" value="1"/>
</dbReference>
<evidence type="ECO:0000313" key="1">
    <source>
        <dbReference type="EMBL" id="MBS7233389.1"/>
    </source>
</evidence>
<gene>
    <name evidence="1" type="ORF">KHA90_20435</name>
</gene>
<reference evidence="1 2" key="1">
    <citation type="journal article" date="2018" name="Int. J. Syst. Evol. Microbiol.">
        <title>Flavobacterium chryseum sp. nov. and Flavobacterium psychroterrae sp. nov., novel environmental bacteria isolated from Antarctica.</title>
        <authorList>
            <person name="Kralova S."/>
            <person name="Svec P."/>
            <person name="Busse H.J."/>
            <person name="Stankova E."/>
            <person name="Vaczi P."/>
            <person name="Sedlacek I."/>
        </authorList>
    </citation>
    <scope>NUCLEOTIDE SEQUENCE [LARGE SCALE GENOMIC DNA]</scope>
    <source>
        <strain evidence="1 2">CCM 8827</strain>
    </source>
</reference>
<evidence type="ECO:0000313" key="2">
    <source>
        <dbReference type="Proteomes" id="UP000722625"/>
    </source>
</evidence>
<comment type="caution">
    <text evidence="1">The sequence shown here is derived from an EMBL/GenBank/DDBJ whole genome shotgun (WGS) entry which is preliminary data.</text>
</comment>
<organism evidence="1 2">
    <name type="scientific">Flavobacterium psychroterrae</name>
    <dbReference type="NCBI Taxonomy" id="2133767"/>
    <lineage>
        <taxon>Bacteria</taxon>
        <taxon>Pseudomonadati</taxon>
        <taxon>Bacteroidota</taxon>
        <taxon>Flavobacteriia</taxon>
        <taxon>Flavobacteriales</taxon>
        <taxon>Flavobacteriaceae</taxon>
        <taxon>Flavobacterium</taxon>
    </lineage>
</organism>
<accession>A0ABS5PGF1</accession>
<dbReference type="EMBL" id="JAGYVZ010000024">
    <property type="protein sequence ID" value="MBS7233389.1"/>
    <property type="molecule type" value="Genomic_DNA"/>
</dbReference>
<name>A0ABS5PGF1_9FLAO</name>
<sequence>MTHTSEPEKIDSKDFFTAKTVALFTKRINNLSPNSKRAWGTMSPDQMLHHLNLACGSSLGYFNLPDESTFSTRTVGKWLLVDLLPNMPKGLKMPVGFAIPSKEHFDFEKERALLLEIINKASNSKSTDSWTPHVAFGHLSKKQWSKLLTKHIDYHLRQFGV</sequence>
<keyword evidence="2" id="KW-1185">Reference proteome</keyword>